<proteinExistence type="predicted"/>
<feature type="compositionally biased region" description="Basic and acidic residues" evidence="5">
    <location>
        <begin position="55"/>
        <end position="64"/>
    </location>
</feature>
<dbReference type="SUPFAM" id="SSF52151">
    <property type="entry name" value="FabD/lysophospholipase-like"/>
    <property type="match status" value="1"/>
</dbReference>
<gene>
    <name evidence="7" type="primary">106060721</name>
</gene>
<dbReference type="Gene3D" id="3.40.1090.10">
    <property type="entry name" value="Cytosolic phospholipase A2 catalytic domain"/>
    <property type="match status" value="1"/>
</dbReference>
<evidence type="ECO:0000313" key="8">
    <source>
        <dbReference type="Proteomes" id="UP000076420"/>
    </source>
</evidence>
<dbReference type="VEuPathDB" id="VectorBase:BGLAX_041983"/>
<name>A0A2C9JN30_BIOGL</name>
<accession>A0A2C9JN30</accession>
<feature type="active site" description="Nucleophile" evidence="4">
    <location>
        <position position="353"/>
    </location>
</feature>
<dbReference type="VEuPathDB" id="VectorBase:BGLB005104"/>
<feature type="short sequence motif" description="GXSXG" evidence="4">
    <location>
        <begin position="351"/>
        <end position="355"/>
    </location>
</feature>
<dbReference type="EnsemblMetazoa" id="BGLB005104-RB">
    <property type="protein sequence ID" value="BGLB005104-PB"/>
    <property type="gene ID" value="BGLB005104"/>
</dbReference>
<dbReference type="GO" id="GO:0016042">
    <property type="term" value="P:lipid catabolic process"/>
    <property type="evidence" value="ECO:0007669"/>
    <property type="project" value="UniProtKB-UniRule"/>
</dbReference>
<evidence type="ECO:0000259" key="6">
    <source>
        <dbReference type="PROSITE" id="PS51635"/>
    </source>
</evidence>
<dbReference type="GO" id="GO:0047499">
    <property type="term" value="F:calcium-independent phospholipase A2 activity"/>
    <property type="evidence" value="ECO:0007669"/>
    <property type="project" value="TreeGrafter"/>
</dbReference>
<keyword evidence="3 4" id="KW-0443">Lipid metabolism</keyword>
<dbReference type="InterPro" id="IPR002641">
    <property type="entry name" value="PNPLA_dom"/>
</dbReference>
<dbReference type="CDD" id="cd07211">
    <property type="entry name" value="Pat_PNPLA8"/>
    <property type="match status" value="1"/>
</dbReference>
<feature type="region of interest" description="Disordered" evidence="5">
    <location>
        <begin position="55"/>
        <end position="77"/>
    </location>
</feature>
<dbReference type="PANTHER" id="PTHR24185">
    <property type="entry name" value="CALCIUM-INDEPENDENT PHOSPHOLIPASE A2-GAMMA"/>
    <property type="match status" value="1"/>
</dbReference>
<evidence type="ECO:0000256" key="1">
    <source>
        <dbReference type="ARBA" id="ARBA00022801"/>
    </source>
</evidence>
<dbReference type="GO" id="GO:0016020">
    <property type="term" value="C:membrane"/>
    <property type="evidence" value="ECO:0007669"/>
    <property type="project" value="TreeGrafter"/>
</dbReference>
<keyword evidence="1 4" id="KW-0378">Hydrolase</keyword>
<feature type="compositionally biased region" description="Polar residues" evidence="5">
    <location>
        <begin position="65"/>
        <end position="77"/>
    </location>
</feature>
<dbReference type="InterPro" id="IPR016035">
    <property type="entry name" value="Acyl_Trfase/lysoPLipase"/>
</dbReference>
<dbReference type="GO" id="GO:0019369">
    <property type="term" value="P:arachidonate metabolic process"/>
    <property type="evidence" value="ECO:0007669"/>
    <property type="project" value="TreeGrafter"/>
</dbReference>
<dbReference type="PROSITE" id="PS51635">
    <property type="entry name" value="PNPLA"/>
    <property type="match status" value="1"/>
</dbReference>
<sequence>MSVLKFQVSLRYAKQQIPCSYFGVPFPICIDKDCTQCISSQQNSTFQTTITKRFHTDDADRKQTEPSTALSQSNVNSGASFDRKQKILAGLMSIGIAIPHKISEINSFLTDASKKIMSLSQDALKGNNVKRESKKEKVDVQESSLEKTVIQINQSIVSFYDTSCVKDMPPAPKSSSTYTMYTHEVHEDEHQYGEATKAIGPLFPITPNADAKKKKAEARRAEKISRLSLESRTKSLVHSLKSAHSLMSKITRTEELCEHLIAHPECVWEATSERVVPCLLSLLKCPDKVLQGLAMEALSLLGYCKPLTSPGIRVLSIDGGGTKGLVAIEFLKALEKQTNRRIYQLFDYVCGVSTGALLAAMVCLYKIPLDRCEELYKDCSVQMFTRNKVVGTTKLVWNHGFYDSQSWEEILKKEIGERLFIEFSRDPDVPKMSAASTLVNSSELSNYLFRTYNLPPGVTSQYRGSCKYKIWEVIRASSAAPGYFDSFTLDEDIHEDGGILTNNPTALAIHECRLLWPNEQFHCIVSLGTGRSESKTVSPGKVTLKQKISTLVNSATDTESVHHTLQDLLQPRTYFRFNPYLSEEFSLDEIRPEKIAQMQLDSQMYTRRNSYKLIAASDRLTEKRKPQQYIYDLIRKMAQQA</sequence>
<dbReference type="STRING" id="6526.A0A2C9JN30"/>
<feature type="domain" description="PNPLA" evidence="6">
    <location>
        <begin position="315"/>
        <end position="509"/>
    </location>
</feature>
<dbReference type="Pfam" id="PF01734">
    <property type="entry name" value="Patatin"/>
    <property type="match status" value="1"/>
</dbReference>
<reference evidence="7" key="1">
    <citation type="submission" date="2020-05" db="UniProtKB">
        <authorList>
            <consortium name="EnsemblMetazoa"/>
        </authorList>
    </citation>
    <scope>IDENTIFICATION</scope>
    <source>
        <strain evidence="7">BB02</strain>
    </source>
</reference>
<evidence type="ECO:0000256" key="4">
    <source>
        <dbReference type="PROSITE-ProRule" id="PRU01161"/>
    </source>
</evidence>
<evidence type="ECO:0000313" key="7">
    <source>
        <dbReference type="EnsemblMetazoa" id="BGLB005104-PB"/>
    </source>
</evidence>
<dbReference type="RefSeq" id="XP_013074160.2">
    <property type="nucleotide sequence ID" value="XM_013218706.2"/>
</dbReference>
<organism evidence="7 8">
    <name type="scientific">Biomphalaria glabrata</name>
    <name type="common">Bloodfluke planorb</name>
    <name type="synonym">Freshwater snail</name>
    <dbReference type="NCBI Taxonomy" id="6526"/>
    <lineage>
        <taxon>Eukaryota</taxon>
        <taxon>Metazoa</taxon>
        <taxon>Spiralia</taxon>
        <taxon>Lophotrochozoa</taxon>
        <taxon>Mollusca</taxon>
        <taxon>Gastropoda</taxon>
        <taxon>Heterobranchia</taxon>
        <taxon>Euthyneura</taxon>
        <taxon>Panpulmonata</taxon>
        <taxon>Hygrophila</taxon>
        <taxon>Lymnaeoidea</taxon>
        <taxon>Planorbidae</taxon>
        <taxon>Biomphalaria</taxon>
    </lineage>
</organism>
<feature type="short sequence motif" description="GXGXXG" evidence="4">
    <location>
        <begin position="319"/>
        <end position="324"/>
    </location>
</feature>
<evidence type="ECO:0000256" key="2">
    <source>
        <dbReference type="ARBA" id="ARBA00022963"/>
    </source>
</evidence>
<evidence type="ECO:0000256" key="5">
    <source>
        <dbReference type="SAM" id="MobiDB-lite"/>
    </source>
</evidence>
<dbReference type="OrthoDB" id="630895at2759"/>
<feature type="short sequence motif" description="DGA/G" evidence="4">
    <location>
        <begin position="496"/>
        <end position="498"/>
    </location>
</feature>
<dbReference type="KEGG" id="bgt:106060721"/>
<dbReference type="InterPro" id="IPR045217">
    <property type="entry name" value="PNPLA8-like"/>
</dbReference>
<dbReference type="PANTHER" id="PTHR24185:SF1">
    <property type="entry name" value="CALCIUM-INDEPENDENT PHOSPHOLIPASE A2-GAMMA"/>
    <property type="match status" value="1"/>
</dbReference>
<evidence type="ECO:0000256" key="3">
    <source>
        <dbReference type="ARBA" id="ARBA00023098"/>
    </source>
</evidence>
<dbReference type="Proteomes" id="UP000076420">
    <property type="component" value="Unassembled WGS sequence"/>
</dbReference>
<keyword evidence="2 4" id="KW-0442">Lipid degradation</keyword>
<dbReference type="AlphaFoldDB" id="A0A2C9JN30"/>
<protein>
    <recommendedName>
        <fullName evidence="6">PNPLA domain-containing protein</fullName>
    </recommendedName>
</protein>
<feature type="active site" description="Proton acceptor" evidence="4">
    <location>
        <position position="496"/>
    </location>
</feature>